<dbReference type="InterPro" id="IPR020966">
    <property type="entry name" value="ALMT"/>
</dbReference>
<gene>
    <name evidence="10" type="ORF">OLEA9_A019204</name>
</gene>
<feature type="transmembrane region" description="Helical" evidence="9">
    <location>
        <begin position="97"/>
        <end position="118"/>
    </location>
</feature>
<dbReference type="GO" id="GO:0034220">
    <property type="term" value="P:monoatomic ion transmembrane transport"/>
    <property type="evidence" value="ECO:0007669"/>
    <property type="project" value="UniProtKB-KW"/>
</dbReference>
<proteinExistence type="inferred from homology"/>
<comment type="similarity">
    <text evidence="2">Belongs to the aromatic acid exporter (TC 2.A.85) family.</text>
</comment>
<dbReference type="AlphaFoldDB" id="A0A8S0RAP9"/>
<keyword evidence="3" id="KW-0813">Transport</keyword>
<dbReference type="GO" id="GO:0016020">
    <property type="term" value="C:membrane"/>
    <property type="evidence" value="ECO:0007669"/>
    <property type="project" value="UniProtKB-SubCell"/>
</dbReference>
<keyword evidence="4 9" id="KW-0812">Transmembrane</keyword>
<reference evidence="10 11" key="1">
    <citation type="submission" date="2019-12" db="EMBL/GenBank/DDBJ databases">
        <authorList>
            <person name="Alioto T."/>
            <person name="Alioto T."/>
            <person name="Gomez Garrido J."/>
        </authorList>
    </citation>
    <scope>NUCLEOTIDE SEQUENCE [LARGE SCALE GENOMIC DNA]</scope>
</reference>
<evidence type="ECO:0000256" key="8">
    <source>
        <dbReference type="ARBA" id="ARBA00023303"/>
    </source>
</evidence>
<evidence type="ECO:0000256" key="5">
    <source>
        <dbReference type="ARBA" id="ARBA00022989"/>
    </source>
</evidence>
<keyword evidence="8" id="KW-0407">Ion channel</keyword>
<evidence type="ECO:0000256" key="9">
    <source>
        <dbReference type="SAM" id="Phobius"/>
    </source>
</evidence>
<dbReference type="PANTHER" id="PTHR31086">
    <property type="entry name" value="ALUMINUM-ACTIVATED MALATE TRANSPORTER 10"/>
    <property type="match status" value="1"/>
</dbReference>
<comment type="caution">
    <text evidence="10">The sequence shown here is derived from an EMBL/GenBank/DDBJ whole genome shotgun (WGS) entry which is preliminary data.</text>
</comment>
<keyword evidence="11" id="KW-1185">Reference proteome</keyword>
<dbReference type="Pfam" id="PF11744">
    <property type="entry name" value="ALMT"/>
    <property type="match status" value="1"/>
</dbReference>
<name>A0A8S0RAP9_OLEEU</name>
<sequence>MSAVLTVVDVYEYTVGETLSNCLTRCFAKLLAGEHVLLCILMFIIGYAAAVATFMRSFPNIERRYDCAVTIILTFSLVAISGYQVDQIIQLAYQRLLTVLIGAIACVAISAFIFPVWAGQDLHNLAAENLEKLASLLEGFGDEFFGFPGDEGSVVASKNDKSFLQGYKSMLDAKATKKSSENFAGWEPGHGRFKFRHPWKQYLKIRDLAKECARHIEALSGYTNSRTRVSSNFIRKIHQPCMNISLESGKALKDLAAAIKNMVHPRDVDTHLKNSKAAANELKSIIESSSSLAIEDLREIMPALVVVSKLIDIIKCVEKISESIRELSEKAHFEKANSTITSREQQQTQLLHRGIVNPINGANCDHVAIEIDCSSEDSSCAPPTNKDEIVHMPIILVTKNNVNRLIYVALYYLSYRS</sequence>
<evidence type="ECO:0000256" key="4">
    <source>
        <dbReference type="ARBA" id="ARBA00022692"/>
    </source>
</evidence>
<feature type="transmembrane region" description="Helical" evidence="9">
    <location>
        <begin position="67"/>
        <end position="85"/>
    </location>
</feature>
<evidence type="ECO:0000256" key="6">
    <source>
        <dbReference type="ARBA" id="ARBA00023065"/>
    </source>
</evidence>
<keyword evidence="5 9" id="KW-1133">Transmembrane helix</keyword>
<dbReference type="GO" id="GO:0015743">
    <property type="term" value="P:malate transport"/>
    <property type="evidence" value="ECO:0007669"/>
    <property type="project" value="InterPro"/>
</dbReference>
<feature type="transmembrane region" description="Helical" evidence="9">
    <location>
        <begin position="35"/>
        <end position="55"/>
    </location>
</feature>
<evidence type="ECO:0000313" key="11">
    <source>
        <dbReference type="Proteomes" id="UP000594638"/>
    </source>
</evidence>
<comment type="subcellular location">
    <subcellularLocation>
        <location evidence="1">Membrane</location>
        <topology evidence="1">Multi-pass membrane protein</topology>
    </subcellularLocation>
</comment>
<dbReference type="EMBL" id="CACTIH010002309">
    <property type="protein sequence ID" value="CAA2975800.1"/>
    <property type="molecule type" value="Genomic_DNA"/>
</dbReference>
<dbReference type="Proteomes" id="UP000594638">
    <property type="component" value="Unassembled WGS sequence"/>
</dbReference>
<protein>
    <submittedName>
        <fullName evidence="10">Aluminum-activated malate transporter 8-like</fullName>
    </submittedName>
</protein>
<dbReference type="OrthoDB" id="68611at2759"/>
<dbReference type="Gramene" id="OE9A019204T1">
    <property type="protein sequence ID" value="OE9A019204C1"/>
    <property type="gene ID" value="OE9A019204"/>
</dbReference>
<evidence type="ECO:0000313" key="10">
    <source>
        <dbReference type="EMBL" id="CAA2975800.1"/>
    </source>
</evidence>
<evidence type="ECO:0000256" key="1">
    <source>
        <dbReference type="ARBA" id="ARBA00004141"/>
    </source>
</evidence>
<accession>A0A8S0RAP9</accession>
<evidence type="ECO:0000256" key="3">
    <source>
        <dbReference type="ARBA" id="ARBA00022448"/>
    </source>
</evidence>
<evidence type="ECO:0000256" key="2">
    <source>
        <dbReference type="ARBA" id="ARBA00007079"/>
    </source>
</evidence>
<keyword evidence="6" id="KW-0406">Ion transport</keyword>
<keyword evidence="7 9" id="KW-0472">Membrane</keyword>
<evidence type="ECO:0000256" key="7">
    <source>
        <dbReference type="ARBA" id="ARBA00023136"/>
    </source>
</evidence>
<organism evidence="10 11">
    <name type="scientific">Olea europaea subsp. europaea</name>
    <dbReference type="NCBI Taxonomy" id="158383"/>
    <lineage>
        <taxon>Eukaryota</taxon>
        <taxon>Viridiplantae</taxon>
        <taxon>Streptophyta</taxon>
        <taxon>Embryophyta</taxon>
        <taxon>Tracheophyta</taxon>
        <taxon>Spermatophyta</taxon>
        <taxon>Magnoliopsida</taxon>
        <taxon>eudicotyledons</taxon>
        <taxon>Gunneridae</taxon>
        <taxon>Pentapetalae</taxon>
        <taxon>asterids</taxon>
        <taxon>lamiids</taxon>
        <taxon>Lamiales</taxon>
        <taxon>Oleaceae</taxon>
        <taxon>Oleeae</taxon>
        <taxon>Olea</taxon>
    </lineage>
</organism>